<sequence>MYLYNPERSLGNRLKNIAVTVGLNLKKMKNCSNFKGPGKNGQVIVLTCKTPISGRYVKILRGGKGILSLAEVLVMGHTGKNVTPAKPKGKKVIPAKPKGKKVIPAKSKEKKVKPAKTKGKKVIPSKPKEKKVKPAKPIGKKVIPSKPKGTNYALRRKASQSSTHSSRFAASKAVDGVENTFTHTKNQKNPYWSVDLGKTVIVKQINIINRKNCCGNRLKNIAVTVGVNMNKMKHCSNFKGPGKNGQFIVLTCKTPISGRYVKILRSGKGFLSLAEVQVMGHTRKTVIPAKPKGKKIIPAKSKGQQCIMNPRGANYGGNISKTRSGRTCQAWGVQTPQKHKFSKKLADQKNYCRNPDNEPHGPWCYTTDAKKRWEYCAIPYCKKKVKPAKPIGKKVKPAKPIGKKVIPSKPK</sequence>
<evidence type="ECO:0000256" key="2">
    <source>
        <dbReference type="ARBA" id="ARBA00010147"/>
    </source>
</evidence>
<dbReference type="InterPro" id="IPR006585">
    <property type="entry name" value="FTP1"/>
</dbReference>
<dbReference type="PANTHER" id="PTHR45713:SF6">
    <property type="entry name" value="F5_8 TYPE C DOMAIN-CONTAINING PROTEIN"/>
    <property type="match status" value="1"/>
</dbReference>
<evidence type="ECO:0000256" key="8">
    <source>
        <dbReference type="ARBA" id="ARBA00023157"/>
    </source>
</evidence>
<dbReference type="EMBL" id="UYJE01004191">
    <property type="protein sequence ID" value="VDI25848.1"/>
    <property type="molecule type" value="Genomic_DNA"/>
</dbReference>
<dbReference type="PANTHER" id="PTHR45713">
    <property type="entry name" value="FTP DOMAIN-CONTAINING PROTEIN"/>
    <property type="match status" value="1"/>
</dbReference>
<dbReference type="SUPFAM" id="SSF49785">
    <property type="entry name" value="Galactose-binding domain-like"/>
    <property type="match status" value="2"/>
</dbReference>
<evidence type="ECO:0000256" key="6">
    <source>
        <dbReference type="ARBA" id="ARBA00022734"/>
    </source>
</evidence>
<dbReference type="PROSITE" id="PS50070">
    <property type="entry name" value="KRINGLE_2"/>
    <property type="match status" value="1"/>
</dbReference>
<evidence type="ECO:0000256" key="4">
    <source>
        <dbReference type="ARBA" id="ARBA00022572"/>
    </source>
</evidence>
<evidence type="ECO:0000259" key="11">
    <source>
        <dbReference type="PROSITE" id="PS50070"/>
    </source>
</evidence>
<reference evidence="12" key="1">
    <citation type="submission" date="2018-11" db="EMBL/GenBank/DDBJ databases">
        <authorList>
            <person name="Alioto T."/>
            <person name="Alioto T."/>
        </authorList>
    </citation>
    <scope>NUCLEOTIDE SEQUENCE</scope>
</reference>
<gene>
    <name evidence="12" type="ORF">MGAL_10B091139</name>
</gene>
<dbReference type="PRINTS" id="PR00018">
    <property type="entry name" value="KRINGLE"/>
</dbReference>
<evidence type="ECO:0000256" key="1">
    <source>
        <dbReference type="ARBA" id="ARBA00002219"/>
    </source>
</evidence>
<proteinExistence type="inferred from homology"/>
<dbReference type="GO" id="GO:0010185">
    <property type="term" value="P:regulation of cellular defense response"/>
    <property type="evidence" value="ECO:0007669"/>
    <property type="project" value="UniProtKB-ARBA"/>
</dbReference>
<dbReference type="OrthoDB" id="6154638at2759"/>
<accession>A0A8B6DY47</accession>
<feature type="region of interest" description="Disordered" evidence="10">
    <location>
        <begin position="81"/>
        <end position="148"/>
    </location>
</feature>
<evidence type="ECO:0000256" key="5">
    <source>
        <dbReference type="ARBA" id="ARBA00022723"/>
    </source>
</evidence>
<feature type="compositionally biased region" description="Basic residues" evidence="10">
    <location>
        <begin position="87"/>
        <end position="134"/>
    </location>
</feature>
<dbReference type="Pfam" id="PF22633">
    <property type="entry name" value="F5_F8_type_C_2"/>
    <property type="match status" value="1"/>
</dbReference>
<dbReference type="SMART" id="SM00607">
    <property type="entry name" value="FTP"/>
    <property type="match status" value="1"/>
</dbReference>
<dbReference type="SUPFAM" id="SSF57440">
    <property type="entry name" value="Kringle-like"/>
    <property type="match status" value="1"/>
</dbReference>
<keyword evidence="5" id="KW-0479">Metal-binding</keyword>
<dbReference type="Pfam" id="PF00051">
    <property type="entry name" value="Kringle"/>
    <property type="match status" value="1"/>
</dbReference>
<evidence type="ECO:0000313" key="13">
    <source>
        <dbReference type="Proteomes" id="UP000596742"/>
    </source>
</evidence>
<keyword evidence="8" id="KW-1015">Disulfide bond</keyword>
<dbReference type="InterPro" id="IPR000001">
    <property type="entry name" value="Kringle"/>
</dbReference>
<keyword evidence="7" id="KW-0106">Calcium</keyword>
<feature type="domain" description="Kringle" evidence="11">
    <location>
        <begin position="311"/>
        <end position="381"/>
    </location>
</feature>
<comment type="caution">
    <text evidence="9">Lacks conserved residue(s) required for the propagation of feature annotation.</text>
</comment>
<dbReference type="InterPro" id="IPR013806">
    <property type="entry name" value="Kringle-like"/>
</dbReference>
<evidence type="ECO:0000256" key="7">
    <source>
        <dbReference type="ARBA" id="ARBA00022837"/>
    </source>
</evidence>
<evidence type="ECO:0000256" key="10">
    <source>
        <dbReference type="SAM" id="MobiDB-lite"/>
    </source>
</evidence>
<dbReference type="Gene3D" id="2.40.20.10">
    <property type="entry name" value="Plasminogen Kringle 4"/>
    <property type="match status" value="1"/>
</dbReference>
<dbReference type="GO" id="GO:0001868">
    <property type="term" value="P:regulation of complement activation, lectin pathway"/>
    <property type="evidence" value="ECO:0007669"/>
    <property type="project" value="UniProtKB-ARBA"/>
</dbReference>
<keyword evidence="4 9" id="KW-0420">Kringle</keyword>
<dbReference type="CDD" id="cd00108">
    <property type="entry name" value="KR"/>
    <property type="match status" value="1"/>
</dbReference>
<dbReference type="GO" id="GO:0046872">
    <property type="term" value="F:metal ion binding"/>
    <property type="evidence" value="ECO:0007669"/>
    <property type="project" value="UniProtKB-KW"/>
</dbReference>
<protein>
    <recommendedName>
        <fullName evidence="11">Kringle domain-containing protein</fullName>
    </recommendedName>
</protein>
<comment type="subunit">
    <text evidence="3">Homotrimer.</text>
</comment>
<evidence type="ECO:0000256" key="9">
    <source>
        <dbReference type="PROSITE-ProRule" id="PRU00121"/>
    </source>
</evidence>
<dbReference type="InterPro" id="IPR051941">
    <property type="entry name" value="BG_Antigen-Binding_Lectin"/>
</dbReference>
<evidence type="ECO:0000313" key="12">
    <source>
        <dbReference type="EMBL" id="VDI25848.1"/>
    </source>
</evidence>
<comment type="caution">
    <text evidence="12">The sequence shown here is derived from an EMBL/GenBank/DDBJ whole genome shotgun (WGS) entry which is preliminary data.</text>
</comment>
<comment type="function">
    <text evidence="1">Acts as a defensive agent. Recognizes blood group fucosylated oligosaccharides including A, B, H and Lewis B-type antigens. Does not recognize Lewis A antigen and has low affinity for monovalent haptens.</text>
</comment>
<dbReference type="Gene3D" id="2.60.120.260">
    <property type="entry name" value="Galactose-binding domain-like"/>
    <property type="match status" value="2"/>
</dbReference>
<dbReference type="AlphaFoldDB" id="A0A8B6DY47"/>
<keyword evidence="13" id="KW-1185">Reference proteome</keyword>
<dbReference type="PROSITE" id="PS00021">
    <property type="entry name" value="KRINGLE_1"/>
    <property type="match status" value="1"/>
</dbReference>
<dbReference type="InterPro" id="IPR008979">
    <property type="entry name" value="Galactose-bd-like_sf"/>
</dbReference>
<keyword evidence="6" id="KW-0430">Lectin</keyword>
<feature type="compositionally biased region" description="Low complexity" evidence="10">
    <location>
        <begin position="135"/>
        <end position="144"/>
    </location>
</feature>
<feature type="region of interest" description="Disordered" evidence="10">
    <location>
        <begin position="392"/>
        <end position="411"/>
    </location>
</feature>
<dbReference type="InterPro" id="IPR038178">
    <property type="entry name" value="Kringle_sf"/>
</dbReference>
<feature type="compositionally biased region" description="Low complexity" evidence="10">
    <location>
        <begin position="398"/>
        <end position="411"/>
    </location>
</feature>
<comment type="similarity">
    <text evidence="2">Belongs to the fucolectin family.</text>
</comment>
<dbReference type="InterPro" id="IPR018056">
    <property type="entry name" value="Kringle_CS"/>
</dbReference>
<dbReference type="GO" id="GO:0042806">
    <property type="term" value="F:fucose binding"/>
    <property type="evidence" value="ECO:0007669"/>
    <property type="project" value="UniProtKB-ARBA"/>
</dbReference>
<organism evidence="12 13">
    <name type="scientific">Mytilus galloprovincialis</name>
    <name type="common">Mediterranean mussel</name>
    <dbReference type="NCBI Taxonomy" id="29158"/>
    <lineage>
        <taxon>Eukaryota</taxon>
        <taxon>Metazoa</taxon>
        <taxon>Spiralia</taxon>
        <taxon>Lophotrochozoa</taxon>
        <taxon>Mollusca</taxon>
        <taxon>Bivalvia</taxon>
        <taxon>Autobranchia</taxon>
        <taxon>Pteriomorphia</taxon>
        <taxon>Mytilida</taxon>
        <taxon>Mytiloidea</taxon>
        <taxon>Mytilidae</taxon>
        <taxon>Mytilinae</taxon>
        <taxon>Mytilus</taxon>
    </lineage>
</organism>
<dbReference type="SMART" id="SM00130">
    <property type="entry name" value="KR"/>
    <property type="match status" value="1"/>
</dbReference>
<dbReference type="Proteomes" id="UP000596742">
    <property type="component" value="Unassembled WGS sequence"/>
</dbReference>
<feature type="non-terminal residue" evidence="12">
    <location>
        <position position="411"/>
    </location>
</feature>
<evidence type="ECO:0000256" key="3">
    <source>
        <dbReference type="ARBA" id="ARBA00011233"/>
    </source>
</evidence>
<name>A0A8B6DY47_MYTGA</name>